<feature type="transmembrane region" description="Helical" evidence="6">
    <location>
        <begin position="79"/>
        <end position="100"/>
    </location>
</feature>
<accession>A0ABV3EJR5</accession>
<dbReference type="SUPFAM" id="SSF103481">
    <property type="entry name" value="Multidrug resistance efflux transporter EmrE"/>
    <property type="match status" value="2"/>
</dbReference>
<comment type="subcellular location">
    <subcellularLocation>
        <location evidence="1">Membrane</location>
        <topology evidence="1">Multi-pass membrane protein</topology>
    </subcellularLocation>
</comment>
<evidence type="ECO:0000313" key="9">
    <source>
        <dbReference type="Proteomes" id="UP001551584"/>
    </source>
</evidence>
<feature type="transmembrane region" description="Helical" evidence="6">
    <location>
        <begin position="279"/>
        <end position="296"/>
    </location>
</feature>
<feature type="transmembrane region" description="Helical" evidence="6">
    <location>
        <begin position="140"/>
        <end position="157"/>
    </location>
</feature>
<keyword evidence="9" id="KW-1185">Reference proteome</keyword>
<feature type="domain" description="EamA" evidence="7">
    <location>
        <begin position="165"/>
        <end position="294"/>
    </location>
</feature>
<evidence type="ECO:0000256" key="5">
    <source>
        <dbReference type="ARBA" id="ARBA00023136"/>
    </source>
</evidence>
<protein>
    <submittedName>
        <fullName evidence="8">DMT family transporter</fullName>
    </submittedName>
</protein>
<keyword evidence="4 6" id="KW-1133">Transmembrane helix</keyword>
<dbReference type="PANTHER" id="PTHR32322:SF2">
    <property type="entry name" value="EAMA DOMAIN-CONTAINING PROTEIN"/>
    <property type="match status" value="1"/>
</dbReference>
<feature type="domain" description="EamA" evidence="7">
    <location>
        <begin position="16"/>
        <end position="152"/>
    </location>
</feature>
<dbReference type="PANTHER" id="PTHR32322">
    <property type="entry name" value="INNER MEMBRANE TRANSPORTER"/>
    <property type="match status" value="1"/>
</dbReference>
<evidence type="ECO:0000256" key="2">
    <source>
        <dbReference type="ARBA" id="ARBA00007362"/>
    </source>
</evidence>
<dbReference type="RefSeq" id="WP_359268669.1">
    <property type="nucleotide sequence ID" value="NZ_JBEZNA010000005.1"/>
</dbReference>
<evidence type="ECO:0000256" key="6">
    <source>
        <dbReference type="SAM" id="Phobius"/>
    </source>
</evidence>
<feature type="transmembrane region" description="Helical" evidence="6">
    <location>
        <begin position="224"/>
        <end position="245"/>
    </location>
</feature>
<dbReference type="Proteomes" id="UP001551584">
    <property type="component" value="Unassembled WGS sequence"/>
</dbReference>
<dbReference type="InterPro" id="IPR037185">
    <property type="entry name" value="EmrE-like"/>
</dbReference>
<gene>
    <name evidence="8" type="ORF">AB0D95_03940</name>
</gene>
<evidence type="ECO:0000256" key="3">
    <source>
        <dbReference type="ARBA" id="ARBA00022692"/>
    </source>
</evidence>
<feature type="transmembrane region" description="Helical" evidence="6">
    <location>
        <begin position="163"/>
        <end position="182"/>
    </location>
</feature>
<evidence type="ECO:0000256" key="4">
    <source>
        <dbReference type="ARBA" id="ARBA00022989"/>
    </source>
</evidence>
<keyword evidence="3 6" id="KW-0812">Transmembrane</keyword>
<name>A0ABV3EJR5_9ACTN</name>
<feature type="transmembrane region" description="Helical" evidence="6">
    <location>
        <begin position="252"/>
        <end position="273"/>
    </location>
</feature>
<dbReference type="InterPro" id="IPR000620">
    <property type="entry name" value="EamA_dom"/>
</dbReference>
<evidence type="ECO:0000313" key="8">
    <source>
        <dbReference type="EMBL" id="MEU9576424.1"/>
    </source>
</evidence>
<comment type="similarity">
    <text evidence="2">Belongs to the EamA transporter family.</text>
</comment>
<feature type="transmembrane region" description="Helical" evidence="6">
    <location>
        <begin position="48"/>
        <end position="67"/>
    </location>
</feature>
<dbReference type="InterPro" id="IPR050638">
    <property type="entry name" value="AA-Vitamin_Transporters"/>
</dbReference>
<dbReference type="EMBL" id="JBEZNA010000005">
    <property type="protein sequence ID" value="MEU9576424.1"/>
    <property type="molecule type" value="Genomic_DNA"/>
</dbReference>
<dbReference type="Pfam" id="PF00892">
    <property type="entry name" value="EamA"/>
    <property type="match status" value="2"/>
</dbReference>
<feature type="transmembrane region" description="Helical" evidence="6">
    <location>
        <begin position="106"/>
        <end position="128"/>
    </location>
</feature>
<reference evidence="8 9" key="1">
    <citation type="submission" date="2024-06" db="EMBL/GenBank/DDBJ databases">
        <title>The Natural Products Discovery Center: Release of the First 8490 Sequenced Strains for Exploring Actinobacteria Biosynthetic Diversity.</title>
        <authorList>
            <person name="Kalkreuter E."/>
            <person name="Kautsar S.A."/>
            <person name="Yang D."/>
            <person name="Bader C.D."/>
            <person name="Teijaro C.N."/>
            <person name="Fluegel L."/>
            <person name="Davis C.M."/>
            <person name="Simpson J.R."/>
            <person name="Lauterbach L."/>
            <person name="Steele A.D."/>
            <person name="Gui C."/>
            <person name="Meng S."/>
            <person name="Li G."/>
            <person name="Viehrig K."/>
            <person name="Ye F."/>
            <person name="Su P."/>
            <person name="Kiefer A.F."/>
            <person name="Nichols A."/>
            <person name="Cepeda A.J."/>
            <person name="Yan W."/>
            <person name="Fan B."/>
            <person name="Jiang Y."/>
            <person name="Adhikari A."/>
            <person name="Zheng C.-J."/>
            <person name="Schuster L."/>
            <person name="Cowan T.M."/>
            <person name="Smanski M.J."/>
            <person name="Chevrette M.G."/>
            <person name="De Carvalho L.P.S."/>
            <person name="Shen B."/>
        </authorList>
    </citation>
    <scope>NUCLEOTIDE SEQUENCE [LARGE SCALE GENOMIC DNA]</scope>
    <source>
        <strain evidence="8 9">NPDC048117</strain>
    </source>
</reference>
<evidence type="ECO:0000256" key="1">
    <source>
        <dbReference type="ARBA" id="ARBA00004141"/>
    </source>
</evidence>
<organism evidence="8 9">
    <name type="scientific">Streptomyces chilikensis</name>
    <dbReference type="NCBI Taxonomy" id="1194079"/>
    <lineage>
        <taxon>Bacteria</taxon>
        <taxon>Bacillati</taxon>
        <taxon>Actinomycetota</taxon>
        <taxon>Actinomycetes</taxon>
        <taxon>Kitasatosporales</taxon>
        <taxon>Streptomycetaceae</taxon>
        <taxon>Streptomyces</taxon>
    </lineage>
</organism>
<keyword evidence="5 6" id="KW-0472">Membrane</keyword>
<comment type="caution">
    <text evidence="8">The sequence shown here is derived from an EMBL/GenBank/DDBJ whole genome shotgun (WGS) entry which is preliminary data.</text>
</comment>
<sequence>MSTRLSYAPARFPRSGTPLLVLAGVLWGTGGLAGSLLASRTGLQPVAVAAYRLLVGGLLVTAYAAVAGGLRTGPCARAVVARAAVTGGLLALFQTAYFAAVAATSVSLATLTTMVALPVLVTVGSAVLDRRRPSPRAAGTIALAVTGLVLLLGSPTGTSGDRLTGTGLALLSALGFAALTLSHRAPLPGLSREAMTGLGFLTGGFVLLPAGLVSGMALPARIDAVGAVVFLGLVPTAVAYTSYFAGLHRAGAAAGVVAVLLEPLTAVLLAVLLGHDRLGGAQCLGVVLVLAAIAVPQTRTGATAAS</sequence>
<proteinExistence type="inferred from homology"/>
<feature type="transmembrane region" description="Helical" evidence="6">
    <location>
        <begin position="194"/>
        <end position="218"/>
    </location>
</feature>
<evidence type="ECO:0000259" key="7">
    <source>
        <dbReference type="Pfam" id="PF00892"/>
    </source>
</evidence>